<dbReference type="EMBL" id="WSZK01000015">
    <property type="protein sequence ID" value="MWG34392.1"/>
    <property type="molecule type" value="Genomic_DNA"/>
</dbReference>
<dbReference type="RefSeq" id="WP_158204079.1">
    <property type="nucleotide sequence ID" value="NZ_WSZK01000015.1"/>
</dbReference>
<dbReference type="AlphaFoldDB" id="A0A6B0GHQ4"/>
<name>A0A6B0GHQ4_9EURY</name>
<proteinExistence type="predicted"/>
<dbReference type="OrthoDB" id="193751at2157"/>
<evidence type="ECO:0000313" key="1">
    <source>
        <dbReference type="EMBL" id="MWG34392.1"/>
    </source>
</evidence>
<evidence type="ECO:0000313" key="2">
    <source>
        <dbReference type="Proteomes" id="UP000451471"/>
    </source>
</evidence>
<keyword evidence="2" id="KW-1185">Reference proteome</keyword>
<gene>
    <name evidence="1" type="ORF">GQS65_07790</name>
</gene>
<protein>
    <submittedName>
        <fullName evidence="1">Uncharacterized protein</fullName>
    </submittedName>
</protein>
<dbReference type="Proteomes" id="UP000451471">
    <property type="component" value="Unassembled WGS sequence"/>
</dbReference>
<reference evidence="1 2" key="1">
    <citation type="submission" date="2019-12" db="EMBL/GenBank/DDBJ databases">
        <title>Halocatena pleomorpha gen. nov. sp. nov., an extremely halophilic archaeon of family Halobacteriaceae isolated from saltpan soil.</title>
        <authorList>
            <person name="Pal Y."/>
            <person name="Verma A."/>
            <person name="Krishnamurthi S."/>
            <person name="Kumar P."/>
        </authorList>
    </citation>
    <scope>NUCLEOTIDE SEQUENCE [LARGE SCALE GENOMIC DNA]</scope>
    <source>
        <strain evidence="1 2">JCM 16495</strain>
    </source>
</reference>
<sequence>MRRRTFLATGATLLVGALAGCSRPASSLRMTAVTDAELLDRVSAGGDELSDRDRELVAETVADGTATRVGRHPPFHRDLPVEYESSFYAVSWAETGERPGTAVTVEVDYDGDASGRRTVAYEALSERDRSLLSGLFPPRTERREDEGYDVGVGGTYTETERERSVLVDGGYEAVRYDGTAYPTAVETDPTTLTVYRYEATEIAADREALLDRVRTDHRFVLDDLSSAERDVVETAVEDGYSSDSESAGFESLLDRFREESPVDSHGREGTVDAEYLVRYRDETYWADLHYDPERLTTAA</sequence>
<accession>A0A6B0GHQ4</accession>
<comment type="caution">
    <text evidence="1">The sequence shown here is derived from an EMBL/GenBank/DDBJ whole genome shotgun (WGS) entry which is preliminary data.</text>
</comment>
<organism evidence="1 2">
    <name type="scientific">Halomarina oriensis</name>
    <dbReference type="NCBI Taxonomy" id="671145"/>
    <lineage>
        <taxon>Archaea</taxon>
        <taxon>Methanobacteriati</taxon>
        <taxon>Methanobacteriota</taxon>
        <taxon>Stenosarchaea group</taxon>
        <taxon>Halobacteria</taxon>
        <taxon>Halobacteriales</taxon>
        <taxon>Natronomonadaceae</taxon>
        <taxon>Halomarina</taxon>
    </lineage>
</organism>
<dbReference type="PROSITE" id="PS51257">
    <property type="entry name" value="PROKAR_LIPOPROTEIN"/>
    <property type="match status" value="1"/>
</dbReference>